<name>A0A918DX48_9GAMM</name>
<dbReference type="Proteomes" id="UP000599578">
    <property type="component" value="Unassembled WGS sequence"/>
</dbReference>
<dbReference type="EMBL" id="BMLT01000011">
    <property type="protein sequence ID" value="GGO86731.1"/>
    <property type="molecule type" value="Genomic_DNA"/>
</dbReference>
<proteinExistence type="predicted"/>
<reference evidence="1 2" key="1">
    <citation type="journal article" date="2014" name="Int. J. Syst. Evol. Microbiol.">
        <title>Complete genome sequence of Corynebacterium casei LMG S-19264T (=DSM 44701T), isolated from a smear-ripened cheese.</title>
        <authorList>
            <consortium name="US DOE Joint Genome Institute (JGI-PGF)"/>
            <person name="Walter F."/>
            <person name="Albersmeier A."/>
            <person name="Kalinowski J."/>
            <person name="Ruckert C."/>
        </authorList>
    </citation>
    <scope>NUCLEOTIDE SEQUENCE [LARGE SCALE GENOMIC DNA]</scope>
    <source>
        <strain evidence="1 2">CGMCC 1.7286</strain>
    </source>
</reference>
<gene>
    <name evidence="1" type="ORF">GCM10011348_38250</name>
</gene>
<accession>A0A918DX48</accession>
<keyword evidence="2" id="KW-1185">Reference proteome</keyword>
<sequence>MVAGSGAIPAGSRLALRQSPLAQPFSSSTATISNPFRIFALRCSAIVDALVSVTQDSPIFIRAQANVNYPATLRMMGCTTP</sequence>
<protein>
    <submittedName>
        <fullName evidence="1">Uncharacterized protein</fullName>
    </submittedName>
</protein>
<comment type="caution">
    <text evidence="1">The sequence shown here is derived from an EMBL/GenBank/DDBJ whole genome shotgun (WGS) entry which is preliminary data.</text>
</comment>
<organism evidence="1 2">
    <name type="scientific">Marinobacterium nitratireducens</name>
    <dbReference type="NCBI Taxonomy" id="518897"/>
    <lineage>
        <taxon>Bacteria</taxon>
        <taxon>Pseudomonadati</taxon>
        <taxon>Pseudomonadota</taxon>
        <taxon>Gammaproteobacteria</taxon>
        <taxon>Oceanospirillales</taxon>
        <taxon>Oceanospirillaceae</taxon>
        <taxon>Marinobacterium</taxon>
    </lineage>
</organism>
<evidence type="ECO:0000313" key="2">
    <source>
        <dbReference type="Proteomes" id="UP000599578"/>
    </source>
</evidence>
<dbReference type="AlphaFoldDB" id="A0A918DX48"/>
<evidence type="ECO:0000313" key="1">
    <source>
        <dbReference type="EMBL" id="GGO86731.1"/>
    </source>
</evidence>